<evidence type="ECO:0000313" key="3">
    <source>
        <dbReference type="EMBL" id="TQV77165.1"/>
    </source>
</evidence>
<evidence type="ECO:0008006" key="5">
    <source>
        <dbReference type="Google" id="ProtNLM"/>
    </source>
</evidence>
<feature type="region of interest" description="Disordered" evidence="1">
    <location>
        <begin position="285"/>
        <end position="321"/>
    </location>
</feature>
<dbReference type="EMBL" id="VIKR01000001">
    <property type="protein sequence ID" value="TQV77165.1"/>
    <property type="molecule type" value="Genomic_DNA"/>
</dbReference>
<feature type="chain" id="PRO_5022142833" description="Peptidoglycan-binding protein CsiV" evidence="2">
    <location>
        <begin position="25"/>
        <end position="566"/>
    </location>
</feature>
<evidence type="ECO:0000256" key="1">
    <source>
        <dbReference type="SAM" id="MobiDB-lite"/>
    </source>
</evidence>
<keyword evidence="2" id="KW-0732">Signal</keyword>
<comment type="caution">
    <text evidence="3">The sequence shown here is derived from an EMBL/GenBank/DDBJ whole genome shotgun (WGS) entry which is preliminary data.</text>
</comment>
<feature type="region of interest" description="Disordered" evidence="1">
    <location>
        <begin position="103"/>
        <end position="147"/>
    </location>
</feature>
<dbReference type="AlphaFoldDB" id="A0A545TIW7"/>
<name>A0A545TIW7_9GAMM</name>
<feature type="signal peptide" evidence="2">
    <location>
        <begin position="1"/>
        <end position="24"/>
    </location>
</feature>
<feature type="compositionally biased region" description="Polar residues" evidence="1">
    <location>
        <begin position="310"/>
        <end position="319"/>
    </location>
</feature>
<dbReference type="Pfam" id="PF10972">
    <property type="entry name" value="CsiV"/>
    <property type="match status" value="1"/>
</dbReference>
<protein>
    <recommendedName>
        <fullName evidence="5">Peptidoglycan-binding protein CsiV</fullName>
    </recommendedName>
</protein>
<keyword evidence="4" id="KW-1185">Reference proteome</keyword>
<sequence length="566" mass="62132">MKKLILGTSLCVLGALCPEATVFAEEDEPRWFEIEVIVFKSTNQNGLFAESWDTDYQVEFPENLVDFLQPTAQLIDEHDLLTQIGEYLINEDPKAQLVNEPVASEDASALDHSSNDPLAQLDDAQLNNQPGLSQADTLAGTTSPGVFAQGRFAETPSAEITQNPGGSDSSQMIEEKPFELLDKSLLQLTNEARTLNRHPEYRVVVHYAWRQPVLGNRDAPHIRIAGGKDFSEEYEFNGAKKLLAEQSYDDVPELIFDEDGNIIGAQQPGYDSSQSDTLGDAQFATNESTTEPAQANSSGAASSQQATQLDDPTNNSSTEAKNKDVFESGNLLMQAQALEGTPLALPWVPEVDGDIKVYLSRFLHIKTNLYLRMPDKEEVDMTEIQLASNPLTGGIISGETPQSGLSILGVSDNNDLIPANQNSSVDNNDVNPLMSGLEIPTISAADTNSPSTMSAATSNVNGSAITDSGSSINNFLLSNNQFVNASGQSLSQSQFSWEIDDNFLETETEKMYIERLFNYPLKQSRRVRSGELHFFDHPMMGVIIMIRPYEKDQELTEQEGLMPLSM</sequence>
<dbReference type="RefSeq" id="WP_142888525.1">
    <property type="nucleotide sequence ID" value="NZ_VIKR01000001.1"/>
</dbReference>
<organism evidence="3 4">
    <name type="scientific">Aliikangiella marina</name>
    <dbReference type="NCBI Taxonomy" id="1712262"/>
    <lineage>
        <taxon>Bacteria</taxon>
        <taxon>Pseudomonadati</taxon>
        <taxon>Pseudomonadota</taxon>
        <taxon>Gammaproteobacteria</taxon>
        <taxon>Oceanospirillales</taxon>
        <taxon>Pleioneaceae</taxon>
        <taxon>Aliikangiella</taxon>
    </lineage>
</organism>
<dbReference type="Proteomes" id="UP000317839">
    <property type="component" value="Unassembled WGS sequence"/>
</dbReference>
<dbReference type="OrthoDB" id="5566524at2"/>
<proteinExistence type="predicted"/>
<feature type="compositionally biased region" description="Low complexity" evidence="1">
    <location>
        <begin position="293"/>
        <end position="308"/>
    </location>
</feature>
<accession>A0A545TIW7</accession>
<reference evidence="3 4" key="1">
    <citation type="submission" date="2019-06" db="EMBL/GenBank/DDBJ databases">
        <title>Draft genome of Aliikangiella marina GYP-15.</title>
        <authorList>
            <person name="Wang G."/>
        </authorList>
    </citation>
    <scope>NUCLEOTIDE SEQUENCE [LARGE SCALE GENOMIC DNA]</scope>
    <source>
        <strain evidence="3 4">GYP-15</strain>
    </source>
</reference>
<evidence type="ECO:0000256" key="2">
    <source>
        <dbReference type="SAM" id="SignalP"/>
    </source>
</evidence>
<gene>
    <name evidence="3" type="ORF">FLL45_04245</name>
</gene>
<evidence type="ECO:0000313" key="4">
    <source>
        <dbReference type="Proteomes" id="UP000317839"/>
    </source>
</evidence>
<dbReference type="InterPro" id="IPR021241">
    <property type="entry name" value="CsiV"/>
</dbReference>
<feature type="compositionally biased region" description="Polar residues" evidence="1">
    <location>
        <begin position="125"/>
        <end position="144"/>
    </location>
</feature>